<evidence type="ECO:0000313" key="1">
    <source>
        <dbReference type="EMBL" id="OBZ70989.1"/>
    </source>
</evidence>
<dbReference type="OMA" id="ICMADAK"/>
<dbReference type="OrthoDB" id="6511194at2759"/>
<dbReference type="EMBL" id="LUGG01000013">
    <property type="protein sequence ID" value="OBZ70989.1"/>
    <property type="molecule type" value="Genomic_DNA"/>
</dbReference>
<dbReference type="AlphaFoldDB" id="A0A1C7M3R3"/>
<keyword evidence="2" id="KW-1185">Reference proteome</keyword>
<dbReference type="InterPro" id="IPR036397">
    <property type="entry name" value="RNaseH_sf"/>
</dbReference>
<evidence type="ECO:0008006" key="3">
    <source>
        <dbReference type="Google" id="ProtNLM"/>
    </source>
</evidence>
<sequence>MSIKPTAEGKPTFGVEVNVIGDDGKPVYGPNGKVLKQKICMADAKFSDGSPQSLYFPAGHPQEGVFKGTAILLQERGFDVTDLRTQCPHFKCKPPMLDCCCCRLLYNQPDFCDVESMLETHCKARGFQVLFLPKFHCELNLIEQCWGYAKREYRKFPASSLEADLERNVVNALDMVPLVCMRRFFM</sequence>
<evidence type="ECO:0000313" key="2">
    <source>
        <dbReference type="Proteomes" id="UP000092993"/>
    </source>
</evidence>
<protein>
    <recommendedName>
        <fullName evidence="3">Tc1-like transposase DDE domain-containing protein</fullName>
    </recommendedName>
</protein>
<dbReference type="Proteomes" id="UP000092993">
    <property type="component" value="Unassembled WGS sequence"/>
</dbReference>
<name>A0A1C7M3R3_GRIFR</name>
<comment type="caution">
    <text evidence="1">The sequence shown here is derived from an EMBL/GenBank/DDBJ whole genome shotgun (WGS) entry which is preliminary data.</text>
</comment>
<proteinExistence type="predicted"/>
<accession>A0A1C7M3R3</accession>
<dbReference type="GO" id="GO:0003676">
    <property type="term" value="F:nucleic acid binding"/>
    <property type="evidence" value="ECO:0007669"/>
    <property type="project" value="InterPro"/>
</dbReference>
<dbReference type="PANTHER" id="PTHR35871:SF1">
    <property type="entry name" value="CXC1-LIKE CYSTEINE CLUSTER ASSOCIATED WITH KDZ TRANSPOSASES DOMAIN-CONTAINING PROTEIN"/>
    <property type="match status" value="1"/>
</dbReference>
<dbReference type="Gene3D" id="3.30.420.10">
    <property type="entry name" value="Ribonuclease H-like superfamily/Ribonuclease H"/>
    <property type="match status" value="1"/>
</dbReference>
<reference evidence="1 2" key="1">
    <citation type="submission" date="2016-03" db="EMBL/GenBank/DDBJ databases">
        <title>Whole genome sequencing of Grifola frondosa 9006-11.</title>
        <authorList>
            <person name="Min B."/>
            <person name="Park H."/>
            <person name="Kim J.-G."/>
            <person name="Cho H."/>
            <person name="Oh Y.-L."/>
            <person name="Kong W.-S."/>
            <person name="Choi I.-G."/>
        </authorList>
    </citation>
    <scope>NUCLEOTIDE SEQUENCE [LARGE SCALE GENOMIC DNA]</scope>
    <source>
        <strain evidence="1 2">9006-11</strain>
    </source>
</reference>
<dbReference type="PANTHER" id="PTHR35871">
    <property type="entry name" value="EXPRESSED PROTEIN"/>
    <property type="match status" value="1"/>
</dbReference>
<gene>
    <name evidence="1" type="ORF">A0H81_09519</name>
</gene>
<organism evidence="1 2">
    <name type="scientific">Grifola frondosa</name>
    <name type="common">Maitake</name>
    <name type="synonym">Polyporus frondosus</name>
    <dbReference type="NCBI Taxonomy" id="5627"/>
    <lineage>
        <taxon>Eukaryota</taxon>
        <taxon>Fungi</taxon>
        <taxon>Dikarya</taxon>
        <taxon>Basidiomycota</taxon>
        <taxon>Agaricomycotina</taxon>
        <taxon>Agaricomycetes</taxon>
        <taxon>Polyporales</taxon>
        <taxon>Grifolaceae</taxon>
        <taxon>Grifola</taxon>
    </lineage>
</organism>